<keyword evidence="7" id="KW-1185">Reference proteome</keyword>
<feature type="transmembrane region" description="Helical" evidence="5">
    <location>
        <begin position="101"/>
        <end position="120"/>
    </location>
</feature>
<keyword evidence="3 5" id="KW-1133">Transmembrane helix</keyword>
<evidence type="ECO:0000256" key="2">
    <source>
        <dbReference type="ARBA" id="ARBA00022692"/>
    </source>
</evidence>
<evidence type="ECO:0000256" key="4">
    <source>
        <dbReference type="ARBA" id="ARBA00023136"/>
    </source>
</evidence>
<sequence length="209" mass="24234">MIDILYFIIVLAYISLALELSLAHVPSVASNFTISRSNNNITSVYSEKYQWIFHLHPALKILVFWLPLFGVYLVFLLPFLVMFGSTDFYFPQVFRGSESTVLLGIACIVIGRLITLKAVFTIRKKNAQTEHNYSLHTDSVFSRSRNPIQIGMYLFYAGIFISIPSVYLLIGLIYYIAYMHIKIAMEEDFLTNKYGSEYQLYLKNTRRYL</sequence>
<dbReference type="InterPro" id="IPR007318">
    <property type="entry name" value="Phopholipid_MeTrfase"/>
</dbReference>
<keyword evidence="4 5" id="KW-0472">Membrane</keyword>
<keyword evidence="2 5" id="KW-0812">Transmembrane</keyword>
<reference evidence="7" key="1">
    <citation type="journal article" date="2019" name="Int. J. Syst. Evol. Microbiol.">
        <title>The Global Catalogue of Microorganisms (GCM) 10K type strain sequencing project: providing services to taxonomists for standard genome sequencing and annotation.</title>
        <authorList>
            <consortium name="The Broad Institute Genomics Platform"/>
            <consortium name="The Broad Institute Genome Sequencing Center for Infectious Disease"/>
            <person name="Wu L."/>
            <person name="Ma J."/>
        </authorList>
    </citation>
    <scope>NUCLEOTIDE SEQUENCE [LARGE SCALE GENOMIC DNA]</scope>
    <source>
        <strain evidence="7">KCTC 52473</strain>
    </source>
</reference>
<comment type="caution">
    <text evidence="6">The sequence shown here is derived from an EMBL/GenBank/DDBJ whole genome shotgun (WGS) entry which is preliminary data.</text>
</comment>
<feature type="transmembrane region" description="Helical" evidence="5">
    <location>
        <begin position="58"/>
        <end position="81"/>
    </location>
</feature>
<organism evidence="6 7">
    <name type="scientific">Agaribacter flavus</name>
    <dbReference type="NCBI Taxonomy" id="1902781"/>
    <lineage>
        <taxon>Bacteria</taxon>
        <taxon>Pseudomonadati</taxon>
        <taxon>Pseudomonadota</taxon>
        <taxon>Gammaproteobacteria</taxon>
        <taxon>Alteromonadales</taxon>
        <taxon>Alteromonadaceae</taxon>
        <taxon>Agaribacter</taxon>
    </lineage>
</organism>
<dbReference type="Gene3D" id="1.20.120.1630">
    <property type="match status" value="1"/>
</dbReference>
<dbReference type="RefSeq" id="WP_376919580.1">
    <property type="nucleotide sequence ID" value="NZ_JBHRSW010000011.1"/>
</dbReference>
<dbReference type="Pfam" id="PF04191">
    <property type="entry name" value="PEMT"/>
    <property type="match status" value="1"/>
</dbReference>
<dbReference type="EMBL" id="JBHRSW010000011">
    <property type="protein sequence ID" value="MFC3121443.1"/>
    <property type="molecule type" value="Genomic_DNA"/>
</dbReference>
<comment type="subcellular location">
    <subcellularLocation>
        <location evidence="1">Endomembrane system</location>
        <topology evidence="1">Multi-pass membrane protein</topology>
    </subcellularLocation>
</comment>
<evidence type="ECO:0000256" key="1">
    <source>
        <dbReference type="ARBA" id="ARBA00004127"/>
    </source>
</evidence>
<dbReference type="GO" id="GO:0008168">
    <property type="term" value="F:methyltransferase activity"/>
    <property type="evidence" value="ECO:0007669"/>
    <property type="project" value="UniProtKB-KW"/>
</dbReference>
<proteinExistence type="predicted"/>
<feature type="transmembrane region" description="Helical" evidence="5">
    <location>
        <begin position="6"/>
        <end position="29"/>
    </location>
</feature>
<dbReference type="Proteomes" id="UP001595478">
    <property type="component" value="Unassembled WGS sequence"/>
</dbReference>
<keyword evidence="6" id="KW-0489">Methyltransferase</keyword>
<evidence type="ECO:0000313" key="6">
    <source>
        <dbReference type="EMBL" id="MFC3121443.1"/>
    </source>
</evidence>
<evidence type="ECO:0000256" key="5">
    <source>
        <dbReference type="SAM" id="Phobius"/>
    </source>
</evidence>
<dbReference type="GO" id="GO:0032259">
    <property type="term" value="P:methylation"/>
    <property type="evidence" value="ECO:0007669"/>
    <property type="project" value="UniProtKB-KW"/>
</dbReference>
<gene>
    <name evidence="6" type="ORF">ACFOHL_07400</name>
</gene>
<evidence type="ECO:0000256" key="3">
    <source>
        <dbReference type="ARBA" id="ARBA00022989"/>
    </source>
</evidence>
<protein>
    <submittedName>
        <fullName evidence="6">Methyltransferase</fullName>
    </submittedName>
</protein>
<keyword evidence="6" id="KW-0808">Transferase</keyword>
<feature type="transmembrane region" description="Helical" evidence="5">
    <location>
        <begin position="153"/>
        <end position="177"/>
    </location>
</feature>
<name>A0ABV7FM99_9ALTE</name>
<accession>A0ABV7FM99</accession>
<evidence type="ECO:0000313" key="7">
    <source>
        <dbReference type="Proteomes" id="UP001595478"/>
    </source>
</evidence>